<keyword evidence="2" id="KW-1185">Reference proteome</keyword>
<name>A0A2J8AA08_9CHLO</name>
<sequence length="611" mass="64366">CDRPTWWCGSHTDEVLRTADCDGDGITDYVCSTELVPGIRYVIRSTAACGSTPADTGTPWAPDSFCPPLFGGPLVPPTNGSGAACDPPTASWCENSVSQRLDCDGDGVEDWVCMVAPIPAKRGVIRSTGACIVTDDKTGWPNAPDSYCPVLLTCDRPTWWCGSHTDEVLRTADCDGDGITDYVCSTELVPGIRYVIRSTAACGSTPADTGTPWAPDSFCPPLFGGALVPPTNGSGAACDPPTASWCENSVSQRLDCDGDGVQDWVCTVAPIPAKRGVIRSTEACIVTDDKTGWPNAPDSYCPILLTCDRPTWWCGSHTDEVLRTADCDGDGITDYVCSTELVPGIRYVIRSTAACGSTPADTGTPWAPDSFCPPLFGGPLVPPTNGSGAACDPPTASWCENSVSQRLDCDGDGVEDWVCMVAPIPAKHGAIRSTEACIVTDDKTGWPNAPDSYCPVLFTCNRPTWWCGSHTDEVLRTADCDGDGITDYVCSTELVPGIRYVIRSTAACGSTPADTGTPWAPDSFCPPLFGGPLVPPTNGSGAACDPPTASWCENSVSQRLDCDGDGVEDWVCTVAPIPAKRGVIRSTEACIVTDDKTGWPNAPDSYCPVLL</sequence>
<accession>A0A2J8AA08</accession>
<dbReference type="Proteomes" id="UP000236333">
    <property type="component" value="Unassembled WGS sequence"/>
</dbReference>
<proteinExistence type="predicted"/>
<evidence type="ECO:0000313" key="1">
    <source>
        <dbReference type="EMBL" id="PNH09367.1"/>
    </source>
</evidence>
<gene>
    <name evidence="1" type="ORF">TSOC_004022</name>
</gene>
<dbReference type="AlphaFoldDB" id="A0A2J8AA08"/>
<feature type="non-terminal residue" evidence="1">
    <location>
        <position position="1"/>
    </location>
</feature>
<evidence type="ECO:0000313" key="2">
    <source>
        <dbReference type="Proteomes" id="UP000236333"/>
    </source>
</evidence>
<organism evidence="1 2">
    <name type="scientific">Tetrabaena socialis</name>
    <dbReference type="NCBI Taxonomy" id="47790"/>
    <lineage>
        <taxon>Eukaryota</taxon>
        <taxon>Viridiplantae</taxon>
        <taxon>Chlorophyta</taxon>
        <taxon>core chlorophytes</taxon>
        <taxon>Chlorophyceae</taxon>
        <taxon>CS clade</taxon>
        <taxon>Chlamydomonadales</taxon>
        <taxon>Tetrabaenaceae</taxon>
        <taxon>Tetrabaena</taxon>
    </lineage>
</organism>
<comment type="caution">
    <text evidence="1">The sequence shown here is derived from an EMBL/GenBank/DDBJ whole genome shotgun (WGS) entry which is preliminary data.</text>
</comment>
<dbReference type="InterPro" id="IPR028994">
    <property type="entry name" value="Integrin_alpha_N"/>
</dbReference>
<dbReference type="EMBL" id="PGGS01000093">
    <property type="protein sequence ID" value="PNH09367.1"/>
    <property type="molecule type" value="Genomic_DNA"/>
</dbReference>
<dbReference type="OrthoDB" id="529994at2759"/>
<reference evidence="1 2" key="1">
    <citation type="journal article" date="2017" name="Mol. Biol. Evol.">
        <title>The 4-celled Tetrabaena socialis nuclear genome reveals the essential components for genetic control of cell number at the origin of multicellularity in the volvocine lineage.</title>
        <authorList>
            <person name="Featherston J."/>
            <person name="Arakaki Y."/>
            <person name="Hanschen E.R."/>
            <person name="Ferris P.J."/>
            <person name="Michod R.E."/>
            <person name="Olson B.J.S.C."/>
            <person name="Nozaki H."/>
            <person name="Durand P.M."/>
        </authorList>
    </citation>
    <scope>NUCLEOTIDE SEQUENCE [LARGE SCALE GENOMIC DNA]</scope>
    <source>
        <strain evidence="1 2">NIES-571</strain>
    </source>
</reference>
<protein>
    <submittedName>
        <fullName evidence="1">Uncharacterized protein</fullName>
    </submittedName>
</protein>
<dbReference type="SUPFAM" id="SSF69318">
    <property type="entry name" value="Integrin alpha N-terminal domain"/>
    <property type="match status" value="1"/>
</dbReference>
<feature type="non-terminal residue" evidence="1">
    <location>
        <position position="611"/>
    </location>
</feature>